<accession>A0AAD9QY11</accession>
<proteinExistence type="predicted"/>
<name>A0AAD9QY11_ACRCE</name>
<reference evidence="1" key="1">
    <citation type="journal article" date="2023" name="G3 (Bethesda)">
        <title>Whole genome assembly and annotation of the endangered Caribbean coral Acropora cervicornis.</title>
        <authorList>
            <person name="Selwyn J.D."/>
            <person name="Vollmer S.V."/>
        </authorList>
    </citation>
    <scope>NUCLEOTIDE SEQUENCE</scope>
    <source>
        <strain evidence="1">K2</strain>
    </source>
</reference>
<keyword evidence="2" id="KW-1185">Reference proteome</keyword>
<sequence length="106" mass="11909">MASNKLIREDTAQGKFHRNDPALSSCSVKELLMMGATSNKCHLVETMAEFLLHRKVKRDMLRPSVKIFQALQTVPQSLVRNILEHVTLCITPPSCISSFTLFGFTC</sequence>
<comment type="caution">
    <text evidence="1">The sequence shown here is derived from an EMBL/GenBank/DDBJ whole genome shotgun (WGS) entry which is preliminary data.</text>
</comment>
<dbReference type="Proteomes" id="UP001249851">
    <property type="component" value="Unassembled WGS sequence"/>
</dbReference>
<evidence type="ECO:0000313" key="2">
    <source>
        <dbReference type="Proteomes" id="UP001249851"/>
    </source>
</evidence>
<organism evidence="1 2">
    <name type="scientific">Acropora cervicornis</name>
    <name type="common">Staghorn coral</name>
    <dbReference type="NCBI Taxonomy" id="6130"/>
    <lineage>
        <taxon>Eukaryota</taxon>
        <taxon>Metazoa</taxon>
        <taxon>Cnidaria</taxon>
        <taxon>Anthozoa</taxon>
        <taxon>Hexacorallia</taxon>
        <taxon>Scleractinia</taxon>
        <taxon>Astrocoeniina</taxon>
        <taxon>Acroporidae</taxon>
        <taxon>Acropora</taxon>
    </lineage>
</organism>
<evidence type="ECO:0000313" key="1">
    <source>
        <dbReference type="EMBL" id="KAK2569499.1"/>
    </source>
</evidence>
<dbReference type="AlphaFoldDB" id="A0AAD9QY11"/>
<gene>
    <name evidence="1" type="ORF">P5673_006441</name>
</gene>
<protein>
    <submittedName>
        <fullName evidence="1">Uncharacterized protein</fullName>
    </submittedName>
</protein>
<dbReference type="EMBL" id="JARQWQ010000010">
    <property type="protein sequence ID" value="KAK2569499.1"/>
    <property type="molecule type" value="Genomic_DNA"/>
</dbReference>
<reference evidence="1" key="2">
    <citation type="journal article" date="2023" name="Science">
        <title>Genomic signatures of disease resistance in endangered staghorn corals.</title>
        <authorList>
            <person name="Vollmer S.V."/>
            <person name="Selwyn J.D."/>
            <person name="Despard B.A."/>
            <person name="Roesel C.L."/>
        </authorList>
    </citation>
    <scope>NUCLEOTIDE SEQUENCE</scope>
    <source>
        <strain evidence="1">K2</strain>
    </source>
</reference>